<evidence type="ECO:0000313" key="3">
    <source>
        <dbReference type="EMBL" id="KAF2898560.1"/>
    </source>
</evidence>
<gene>
    <name evidence="3" type="ORF">ILUMI_07631</name>
</gene>
<reference evidence="3" key="1">
    <citation type="submission" date="2019-08" db="EMBL/GenBank/DDBJ databases">
        <title>The genome of the North American firefly Photinus pyralis.</title>
        <authorList>
            <consortium name="Photinus pyralis genome working group"/>
            <person name="Fallon T.R."/>
            <person name="Sander Lower S.E."/>
            <person name="Weng J.-K."/>
        </authorList>
    </citation>
    <scope>NUCLEOTIDE SEQUENCE</scope>
    <source>
        <strain evidence="3">TRF0915ILg1</strain>
        <tissue evidence="3">Whole body</tissue>
    </source>
</reference>
<dbReference type="EMBL" id="VTPC01003416">
    <property type="protein sequence ID" value="KAF2898560.1"/>
    <property type="molecule type" value="Genomic_DNA"/>
</dbReference>
<comment type="caution">
    <text evidence="3">The sequence shown here is derived from an EMBL/GenBank/DDBJ whole genome shotgun (WGS) entry which is preliminary data.</text>
</comment>
<sequence length="119" mass="13629">MVSHCVLFVFVLSAVACLQFVFAAPNPNPSALKERENLVQEFAEFLHEDPEFSAALDKISWNEDHLVRNRRQASGPGTQEIDDSYDQPNEKPGFFDRAAKFVTELLQRFLKWINNSDNN</sequence>
<keyword evidence="2" id="KW-0732">Signal</keyword>
<feature type="chain" id="PRO_5035442933" evidence="2">
    <location>
        <begin position="24"/>
        <end position="119"/>
    </location>
</feature>
<evidence type="ECO:0000256" key="2">
    <source>
        <dbReference type="SAM" id="SignalP"/>
    </source>
</evidence>
<evidence type="ECO:0000256" key="1">
    <source>
        <dbReference type="SAM" id="MobiDB-lite"/>
    </source>
</evidence>
<dbReference type="Proteomes" id="UP000801492">
    <property type="component" value="Unassembled WGS sequence"/>
</dbReference>
<feature type="signal peptide" evidence="2">
    <location>
        <begin position="1"/>
        <end position="23"/>
    </location>
</feature>
<evidence type="ECO:0000313" key="4">
    <source>
        <dbReference type="Proteomes" id="UP000801492"/>
    </source>
</evidence>
<protein>
    <submittedName>
        <fullName evidence="3">Uncharacterized protein</fullName>
    </submittedName>
</protein>
<dbReference type="AlphaFoldDB" id="A0A8K0GBF4"/>
<proteinExistence type="predicted"/>
<name>A0A8K0GBF4_IGNLU</name>
<organism evidence="3 4">
    <name type="scientific">Ignelater luminosus</name>
    <name type="common">Cucubano</name>
    <name type="synonym">Pyrophorus luminosus</name>
    <dbReference type="NCBI Taxonomy" id="2038154"/>
    <lineage>
        <taxon>Eukaryota</taxon>
        <taxon>Metazoa</taxon>
        <taxon>Ecdysozoa</taxon>
        <taxon>Arthropoda</taxon>
        <taxon>Hexapoda</taxon>
        <taxon>Insecta</taxon>
        <taxon>Pterygota</taxon>
        <taxon>Neoptera</taxon>
        <taxon>Endopterygota</taxon>
        <taxon>Coleoptera</taxon>
        <taxon>Polyphaga</taxon>
        <taxon>Elateriformia</taxon>
        <taxon>Elateroidea</taxon>
        <taxon>Elateridae</taxon>
        <taxon>Agrypninae</taxon>
        <taxon>Pyrophorini</taxon>
        <taxon>Ignelater</taxon>
    </lineage>
</organism>
<keyword evidence="4" id="KW-1185">Reference proteome</keyword>
<dbReference type="OrthoDB" id="6760257at2759"/>
<accession>A0A8K0GBF4</accession>
<feature type="region of interest" description="Disordered" evidence="1">
    <location>
        <begin position="67"/>
        <end position="92"/>
    </location>
</feature>